<reference evidence="5 6" key="1">
    <citation type="journal article" date="2017" name="ISME J.">
        <title>Grape pomace compost harbors organohalide-respiring Dehalogenimonas species with novel reductive dehalogenase genes.</title>
        <authorList>
            <person name="Yang Y."/>
            <person name="Higgins S.A."/>
            <person name="Yan J."/>
            <person name="Simsir B."/>
            <person name="Chourey K."/>
            <person name="Iyer R."/>
            <person name="Hettich R.L."/>
            <person name="Baldwin B."/>
            <person name="Ogles D.M."/>
            <person name="Loffler F.E."/>
        </authorList>
    </citation>
    <scope>NUCLEOTIDE SEQUENCE [LARGE SCALE GENOMIC DNA]</scope>
    <source>
        <strain evidence="5 6">GP</strain>
    </source>
</reference>
<dbReference type="Proteomes" id="UP000235653">
    <property type="component" value="Unassembled WGS sequence"/>
</dbReference>
<keyword evidence="6" id="KW-1185">Reference proteome</keyword>
<organism evidence="5 6">
    <name type="scientific">Dehalogenimonas etheniformans</name>
    <dbReference type="NCBI Taxonomy" id="1536648"/>
    <lineage>
        <taxon>Bacteria</taxon>
        <taxon>Bacillati</taxon>
        <taxon>Chloroflexota</taxon>
        <taxon>Dehalococcoidia</taxon>
        <taxon>Dehalococcoidales</taxon>
        <taxon>Dehalococcoidaceae</taxon>
        <taxon>Dehalogenimonas</taxon>
    </lineage>
</organism>
<evidence type="ECO:0000256" key="2">
    <source>
        <dbReference type="ARBA" id="ARBA00022741"/>
    </source>
</evidence>
<accession>A0A2P5P8V2</accession>
<proteinExistence type="predicted"/>
<evidence type="ECO:0000313" key="5">
    <source>
        <dbReference type="EMBL" id="PPD58727.1"/>
    </source>
</evidence>
<dbReference type="GO" id="GO:0005829">
    <property type="term" value="C:cytosol"/>
    <property type="evidence" value="ECO:0007669"/>
    <property type="project" value="TreeGrafter"/>
</dbReference>
<sequence>MDLGILSGKKENLKRRAEILDLTRRFFFERGYLEVETPSLAPCPIPEAYIEPISTECGCLLPSPELYMKPLLAAGYGDIFQICHAFRKGEKGARHREEFTLLEYYRVGTNYLELATETESLVLSLIKPIKDSPKIQYQGKEIDLTPPWPRLTVREAFMSTCGWDPLNVYDDDERFDFELATRVASLSNERPLILYDFPGRMASLARLKQCDPIVAERTEIFIGGLELANIFSELTDLLEQRQRFQHELAIAQAHRKDAAIPEEFLGALAKLPEAAGGALGIDRLVMLLCDARSINDVTAFPV</sequence>
<dbReference type="GO" id="GO:0004824">
    <property type="term" value="F:lysine-tRNA ligase activity"/>
    <property type="evidence" value="ECO:0007669"/>
    <property type="project" value="TreeGrafter"/>
</dbReference>
<keyword evidence="2" id="KW-0547">Nucleotide-binding</keyword>
<dbReference type="GO" id="GO:0000049">
    <property type="term" value="F:tRNA binding"/>
    <property type="evidence" value="ECO:0007669"/>
    <property type="project" value="TreeGrafter"/>
</dbReference>
<dbReference type="RefSeq" id="WP_102330211.1">
    <property type="nucleotide sequence ID" value="NZ_CP058566.2"/>
</dbReference>
<keyword evidence="1" id="KW-0436">Ligase</keyword>
<dbReference type="InterPro" id="IPR004364">
    <property type="entry name" value="Aa-tRNA-synt_II"/>
</dbReference>
<evidence type="ECO:0000256" key="3">
    <source>
        <dbReference type="ARBA" id="ARBA00022840"/>
    </source>
</evidence>
<dbReference type="Pfam" id="PF00152">
    <property type="entry name" value="tRNA-synt_2"/>
    <property type="match status" value="1"/>
</dbReference>
<dbReference type="PANTHER" id="PTHR42918">
    <property type="entry name" value="LYSYL-TRNA SYNTHETASE"/>
    <property type="match status" value="1"/>
</dbReference>
<dbReference type="EMBL" id="JQAN02000006">
    <property type="protein sequence ID" value="PPD58727.1"/>
    <property type="molecule type" value="Genomic_DNA"/>
</dbReference>
<comment type="caution">
    <text evidence="5">The sequence shown here is derived from an EMBL/GenBank/DDBJ whole genome shotgun (WGS) entry which is preliminary data.</text>
</comment>
<keyword evidence="3" id="KW-0067">ATP-binding</keyword>
<protein>
    <submittedName>
        <fullName evidence="5">EF-P lysine aminoacylase GenX</fullName>
    </submittedName>
</protein>
<evidence type="ECO:0000256" key="1">
    <source>
        <dbReference type="ARBA" id="ARBA00022598"/>
    </source>
</evidence>
<dbReference type="Gene3D" id="3.30.930.10">
    <property type="entry name" value="Bira Bifunctional Protein, Domain 2"/>
    <property type="match status" value="1"/>
</dbReference>
<name>A0A2P5P8V2_9CHLR</name>
<dbReference type="OrthoDB" id="9802326at2"/>
<dbReference type="PROSITE" id="PS50862">
    <property type="entry name" value="AA_TRNA_LIGASE_II"/>
    <property type="match status" value="1"/>
</dbReference>
<evidence type="ECO:0000313" key="6">
    <source>
        <dbReference type="Proteomes" id="UP000235653"/>
    </source>
</evidence>
<evidence type="ECO:0000259" key="4">
    <source>
        <dbReference type="PROSITE" id="PS50862"/>
    </source>
</evidence>
<dbReference type="GO" id="GO:0006430">
    <property type="term" value="P:lysyl-tRNA aminoacylation"/>
    <property type="evidence" value="ECO:0007669"/>
    <property type="project" value="TreeGrafter"/>
</dbReference>
<dbReference type="SUPFAM" id="SSF55681">
    <property type="entry name" value="Class II aaRS and biotin synthetases"/>
    <property type="match status" value="1"/>
</dbReference>
<dbReference type="AlphaFoldDB" id="A0A2P5P8V2"/>
<feature type="domain" description="Aminoacyl-transfer RNA synthetases class-II family profile" evidence="4">
    <location>
        <begin position="16"/>
        <end position="301"/>
    </location>
</feature>
<dbReference type="PANTHER" id="PTHR42918:SF6">
    <property type="entry name" value="ELONGATION FACTOR P--(R)-BETA-LYSINE LIGASE"/>
    <property type="match status" value="1"/>
</dbReference>
<dbReference type="InterPro" id="IPR006195">
    <property type="entry name" value="aa-tRNA-synth_II"/>
</dbReference>
<gene>
    <name evidence="5" type="ORF">JP09_002310</name>
</gene>
<dbReference type="InterPro" id="IPR045864">
    <property type="entry name" value="aa-tRNA-synth_II/BPL/LPL"/>
</dbReference>
<dbReference type="GO" id="GO:0005524">
    <property type="term" value="F:ATP binding"/>
    <property type="evidence" value="ECO:0007669"/>
    <property type="project" value="InterPro"/>
</dbReference>